<proteinExistence type="predicted"/>
<dbReference type="AlphaFoldDB" id="A0AAV4DGU7"/>
<dbReference type="EMBL" id="BLXT01007857">
    <property type="protein sequence ID" value="GFO43190.1"/>
    <property type="molecule type" value="Genomic_DNA"/>
</dbReference>
<name>A0AAV4DGU7_9GAST</name>
<sequence length="143" mass="15302">MDRYTQVFVYSKSTINLSHALARAPVAGLEPVTEESLQISGLFNTGDCRLSGPFSSQGVGCEARTRDGRFPAHPQVILPFSQQGHEVWFLPIASPQQGDFRLSGPTSGQDAGSGARTRDRRVTAEGSQGGLANHCVTVARSTK</sequence>
<organism evidence="2 3">
    <name type="scientific">Plakobranchus ocellatus</name>
    <dbReference type="NCBI Taxonomy" id="259542"/>
    <lineage>
        <taxon>Eukaryota</taxon>
        <taxon>Metazoa</taxon>
        <taxon>Spiralia</taxon>
        <taxon>Lophotrochozoa</taxon>
        <taxon>Mollusca</taxon>
        <taxon>Gastropoda</taxon>
        <taxon>Heterobranchia</taxon>
        <taxon>Euthyneura</taxon>
        <taxon>Panpulmonata</taxon>
        <taxon>Sacoglossa</taxon>
        <taxon>Placobranchoidea</taxon>
        <taxon>Plakobranchidae</taxon>
        <taxon>Plakobranchus</taxon>
    </lineage>
</organism>
<comment type="caution">
    <text evidence="2">The sequence shown here is derived from an EMBL/GenBank/DDBJ whole genome shotgun (WGS) entry which is preliminary data.</text>
</comment>
<gene>
    <name evidence="2" type="ORF">PoB_006969500</name>
</gene>
<evidence type="ECO:0000256" key="1">
    <source>
        <dbReference type="SAM" id="MobiDB-lite"/>
    </source>
</evidence>
<dbReference type="Proteomes" id="UP000735302">
    <property type="component" value="Unassembled WGS sequence"/>
</dbReference>
<evidence type="ECO:0000313" key="3">
    <source>
        <dbReference type="Proteomes" id="UP000735302"/>
    </source>
</evidence>
<protein>
    <submittedName>
        <fullName evidence="2">Uncharacterized protein</fullName>
    </submittedName>
</protein>
<accession>A0AAV4DGU7</accession>
<keyword evidence="3" id="KW-1185">Reference proteome</keyword>
<feature type="region of interest" description="Disordered" evidence="1">
    <location>
        <begin position="99"/>
        <end position="129"/>
    </location>
</feature>
<evidence type="ECO:0000313" key="2">
    <source>
        <dbReference type="EMBL" id="GFO43190.1"/>
    </source>
</evidence>
<reference evidence="2 3" key="1">
    <citation type="journal article" date="2021" name="Elife">
        <title>Chloroplast acquisition without the gene transfer in kleptoplastic sea slugs, Plakobranchus ocellatus.</title>
        <authorList>
            <person name="Maeda T."/>
            <person name="Takahashi S."/>
            <person name="Yoshida T."/>
            <person name="Shimamura S."/>
            <person name="Takaki Y."/>
            <person name="Nagai Y."/>
            <person name="Toyoda A."/>
            <person name="Suzuki Y."/>
            <person name="Arimoto A."/>
            <person name="Ishii H."/>
            <person name="Satoh N."/>
            <person name="Nishiyama T."/>
            <person name="Hasebe M."/>
            <person name="Maruyama T."/>
            <person name="Minagawa J."/>
            <person name="Obokata J."/>
            <person name="Shigenobu S."/>
        </authorList>
    </citation>
    <scope>NUCLEOTIDE SEQUENCE [LARGE SCALE GENOMIC DNA]</scope>
</reference>